<dbReference type="Pfam" id="PF00004">
    <property type="entry name" value="AAA"/>
    <property type="match status" value="1"/>
</dbReference>
<dbReference type="Gene3D" id="1.10.8.60">
    <property type="match status" value="1"/>
</dbReference>
<reference evidence="3 4" key="1">
    <citation type="submission" date="2023-03" db="EMBL/GenBank/DDBJ databases">
        <title>Bacillus Genome Sequencing.</title>
        <authorList>
            <person name="Dunlap C."/>
        </authorList>
    </citation>
    <scope>NUCLEOTIDE SEQUENCE [LARGE SCALE GENOMIC DNA]</scope>
    <source>
        <strain evidence="3 4">BD-533</strain>
    </source>
</reference>
<evidence type="ECO:0000313" key="3">
    <source>
        <dbReference type="EMBL" id="MEC0228229.1"/>
    </source>
</evidence>
<dbReference type="InterPro" id="IPR050168">
    <property type="entry name" value="AAA_ATPase_domain"/>
</dbReference>
<evidence type="ECO:0000313" key="4">
    <source>
        <dbReference type="Proteomes" id="UP001338137"/>
    </source>
</evidence>
<dbReference type="InterPro" id="IPR003960">
    <property type="entry name" value="ATPase_AAA_CS"/>
</dbReference>
<name>A0ABU6G236_9BACL</name>
<dbReference type="SMART" id="SM00382">
    <property type="entry name" value="AAA"/>
    <property type="match status" value="1"/>
</dbReference>
<gene>
    <name evidence="3" type="ORF">P4I72_13945</name>
</gene>
<dbReference type="PANTHER" id="PTHR23077">
    <property type="entry name" value="AAA-FAMILY ATPASE"/>
    <property type="match status" value="1"/>
</dbReference>
<dbReference type="EMBL" id="JARLKY010000029">
    <property type="protein sequence ID" value="MEC0228229.1"/>
    <property type="molecule type" value="Genomic_DNA"/>
</dbReference>
<keyword evidence="4" id="KW-1185">Reference proteome</keyword>
<comment type="caution">
    <text evidence="3">The sequence shown here is derived from an EMBL/GenBank/DDBJ whole genome shotgun (WGS) entry which is preliminary data.</text>
</comment>
<dbReference type="Gene3D" id="3.40.50.300">
    <property type="entry name" value="P-loop containing nucleotide triphosphate hydrolases"/>
    <property type="match status" value="1"/>
</dbReference>
<dbReference type="CDD" id="cd19481">
    <property type="entry name" value="RecA-like_protease"/>
    <property type="match status" value="1"/>
</dbReference>
<feature type="domain" description="AAA+ ATPase" evidence="2">
    <location>
        <begin position="228"/>
        <end position="348"/>
    </location>
</feature>
<keyword evidence="1 3" id="KW-0067">ATP-binding</keyword>
<dbReference type="PROSITE" id="PS00674">
    <property type="entry name" value="AAA"/>
    <property type="match status" value="1"/>
</dbReference>
<evidence type="ECO:0000256" key="1">
    <source>
        <dbReference type="RuleBase" id="RU003651"/>
    </source>
</evidence>
<accession>A0ABU6G236</accession>
<protein>
    <submittedName>
        <fullName evidence="3">ATP-binding protein</fullName>
    </submittedName>
</protein>
<dbReference type="Proteomes" id="UP001338137">
    <property type="component" value="Unassembled WGS sequence"/>
</dbReference>
<dbReference type="PANTHER" id="PTHR23077:SF198">
    <property type="entry name" value="ATP-DEPENDENT ZINC METALLOPROTEASE FTSH"/>
    <property type="match status" value="1"/>
</dbReference>
<proteinExistence type="inferred from homology"/>
<evidence type="ECO:0000259" key="2">
    <source>
        <dbReference type="SMART" id="SM00382"/>
    </source>
</evidence>
<organism evidence="3 4">
    <name type="scientific">Paenibacillus alba</name>
    <dbReference type="NCBI Taxonomy" id="1197127"/>
    <lineage>
        <taxon>Bacteria</taxon>
        <taxon>Bacillati</taxon>
        <taxon>Bacillota</taxon>
        <taxon>Bacilli</taxon>
        <taxon>Bacillales</taxon>
        <taxon>Paenibacillaceae</taxon>
        <taxon>Paenibacillus</taxon>
    </lineage>
</organism>
<dbReference type="InterPro" id="IPR003593">
    <property type="entry name" value="AAA+_ATPase"/>
</dbReference>
<dbReference type="GO" id="GO:0005524">
    <property type="term" value="F:ATP binding"/>
    <property type="evidence" value="ECO:0007669"/>
    <property type="project" value="UniProtKB-KW"/>
</dbReference>
<dbReference type="InterPro" id="IPR027417">
    <property type="entry name" value="P-loop_NTPase"/>
</dbReference>
<dbReference type="InterPro" id="IPR003959">
    <property type="entry name" value="ATPase_AAA_core"/>
</dbReference>
<sequence>MNQLNMKTKVNEAGAAVSAHVRSDGGSLTAYRDYAYVLERIQTVLGERYGKHFEPYMSDDGKEEYWEMLEQDVKRGSGDVHFVTRIFDHMESRAFGMSGENEASSYCIYPTLRNNVFAYPGWGIALARVPTFRLHGIGVEDFVFAENDASLHRFLEHARQRRRDLDRRQVTVFTDGPHGMEKELTPITRMVDRSDVIMKEDVKTDIYRSIDQFFTEDRAFFKEYQLPYKRGILLYGKPGNGKTTLVKSIAGSVKAPVAYWQITENTCSDSIQEVFQAAANMAPMILVIEDIDAMPQRARSYFLNILDGATSKEGIFLIGTTNYPEQIDPALMNRAGRFDRAYEIKLPDIVLRETYLKQKGMSKLLTEALLHITAKQTDGFTFAQLNELYVSAALQWHYEQSVDIEMLVKSMKTELHKGQTMSWMKEESEIRVGFLVNE</sequence>
<dbReference type="SUPFAM" id="SSF52540">
    <property type="entry name" value="P-loop containing nucleoside triphosphate hydrolases"/>
    <property type="match status" value="1"/>
</dbReference>
<comment type="similarity">
    <text evidence="1">Belongs to the AAA ATPase family.</text>
</comment>
<keyword evidence="1" id="KW-0547">Nucleotide-binding</keyword>